<dbReference type="SUPFAM" id="SSF49899">
    <property type="entry name" value="Concanavalin A-like lectins/glucanases"/>
    <property type="match status" value="1"/>
</dbReference>
<feature type="chain" id="PRO_5017581711" description="LamG-like jellyroll fold domain-containing protein" evidence="1">
    <location>
        <begin position="24"/>
        <end position="487"/>
    </location>
</feature>
<dbReference type="AlphaFoldDB" id="A0A3E5B2R9"/>
<proteinExistence type="predicted"/>
<evidence type="ECO:0000256" key="1">
    <source>
        <dbReference type="SAM" id="SignalP"/>
    </source>
</evidence>
<keyword evidence="1" id="KW-0732">Signal</keyword>
<evidence type="ECO:0008006" key="4">
    <source>
        <dbReference type="Google" id="ProtNLM"/>
    </source>
</evidence>
<dbReference type="PROSITE" id="PS51257">
    <property type="entry name" value="PROKAR_LIPOPROTEIN"/>
    <property type="match status" value="1"/>
</dbReference>
<dbReference type="EMBL" id="QSUL01000016">
    <property type="protein sequence ID" value="RGN31784.1"/>
    <property type="molecule type" value="Genomic_DNA"/>
</dbReference>
<evidence type="ECO:0000313" key="3">
    <source>
        <dbReference type="Proteomes" id="UP000260983"/>
    </source>
</evidence>
<reference evidence="2 3" key="1">
    <citation type="submission" date="2018-08" db="EMBL/GenBank/DDBJ databases">
        <title>A genome reference for cultivated species of the human gut microbiota.</title>
        <authorList>
            <person name="Zou Y."/>
            <person name="Xue W."/>
            <person name="Luo G."/>
        </authorList>
    </citation>
    <scope>NUCLEOTIDE SEQUENCE [LARGE SCALE GENOMIC DNA]</scope>
    <source>
        <strain evidence="2 3">OM05-15BH</strain>
    </source>
</reference>
<dbReference type="GO" id="GO:0004553">
    <property type="term" value="F:hydrolase activity, hydrolyzing O-glycosyl compounds"/>
    <property type="evidence" value="ECO:0007669"/>
    <property type="project" value="UniProtKB-ARBA"/>
</dbReference>
<comment type="caution">
    <text evidence="2">The sequence shown here is derived from an EMBL/GenBank/DDBJ whole genome shotgun (WGS) entry which is preliminary data.</text>
</comment>
<sequence length="487" mass="55560">MFMKKFKMLFGLLLGTMILASCSSDLLNTNVDDPMTRGILSTDDFGQTMILGAHKCNDIVKLQDAVDYGISNFEVDIHVSRESGTPVLMIGHELETSTGQTLEEYMDDLLVMKPDFNFLWLDFKDLSTDENEAIIRETLYRLDSKYNIKQRVLVESRYITHLTSFANDGWHVSFYSTWSSLVGKTEQEQKEICDGWLKSMQENNVDGISFDSDVYQAMKTNFENAQVNNRPVRQYSWNYRIYYNEPDIYEKIKKYSHLTVLIIGFPNEEIPKLIMDVQFADKGIATNMNEEISSLPVVEGTTNAIETRWNSSYEKYEAVFDGSNFFYIPYSKEDAIGKAMKGMFSMEILFSPDGGVNPFSSMESGGLGYEITSGSQLAFYYRANNKWVLPNNNFQTPIQLGKDIYYHAVVTYDKTTFRMYINGTKVKEVKVSGTFNFPKKDQAPDYLLGIGGDYRDTATPSIQNPFIGKIVYAKLYKGVLSNSDITN</sequence>
<evidence type="ECO:0000313" key="2">
    <source>
        <dbReference type="EMBL" id="RGN31784.1"/>
    </source>
</evidence>
<dbReference type="Pfam" id="PF13385">
    <property type="entry name" value="Laminin_G_3"/>
    <property type="match status" value="1"/>
</dbReference>
<dbReference type="Proteomes" id="UP000260983">
    <property type="component" value="Unassembled WGS sequence"/>
</dbReference>
<dbReference type="InterPro" id="IPR013320">
    <property type="entry name" value="ConA-like_dom_sf"/>
</dbReference>
<dbReference type="GO" id="GO:0008081">
    <property type="term" value="F:phosphoric diester hydrolase activity"/>
    <property type="evidence" value="ECO:0007669"/>
    <property type="project" value="InterPro"/>
</dbReference>
<dbReference type="GO" id="GO:0006629">
    <property type="term" value="P:lipid metabolic process"/>
    <property type="evidence" value="ECO:0007669"/>
    <property type="project" value="InterPro"/>
</dbReference>
<protein>
    <recommendedName>
        <fullName evidence="4">LamG-like jellyroll fold domain-containing protein</fullName>
    </recommendedName>
</protein>
<dbReference type="Gene3D" id="2.60.120.200">
    <property type="match status" value="1"/>
</dbReference>
<gene>
    <name evidence="2" type="ORF">DXB65_19695</name>
</gene>
<feature type="signal peptide" evidence="1">
    <location>
        <begin position="1"/>
        <end position="23"/>
    </location>
</feature>
<dbReference type="InterPro" id="IPR017946">
    <property type="entry name" value="PLC-like_Pdiesterase_TIM-brl"/>
</dbReference>
<dbReference type="Gene3D" id="3.20.20.190">
    <property type="entry name" value="Phosphatidylinositol (PI) phosphodiesterase"/>
    <property type="match status" value="1"/>
</dbReference>
<dbReference type="GO" id="GO:0005975">
    <property type="term" value="P:carbohydrate metabolic process"/>
    <property type="evidence" value="ECO:0007669"/>
    <property type="project" value="UniProtKB-ARBA"/>
</dbReference>
<organism evidence="2 3">
    <name type="scientific">Bacteroides oleiciplenus</name>
    <dbReference type="NCBI Taxonomy" id="626931"/>
    <lineage>
        <taxon>Bacteria</taxon>
        <taxon>Pseudomonadati</taxon>
        <taxon>Bacteroidota</taxon>
        <taxon>Bacteroidia</taxon>
        <taxon>Bacteroidales</taxon>
        <taxon>Bacteroidaceae</taxon>
        <taxon>Bacteroides</taxon>
    </lineage>
</organism>
<accession>A0A3E5B2R9</accession>
<name>A0A3E5B2R9_9BACE</name>